<organism evidence="5 6">
    <name type="scientific">Ramlibacter algicola</name>
    <dbReference type="NCBI Taxonomy" id="2795217"/>
    <lineage>
        <taxon>Bacteria</taxon>
        <taxon>Pseudomonadati</taxon>
        <taxon>Pseudomonadota</taxon>
        <taxon>Betaproteobacteria</taxon>
        <taxon>Burkholderiales</taxon>
        <taxon>Comamonadaceae</taxon>
        <taxon>Ramlibacter</taxon>
    </lineage>
</organism>
<gene>
    <name evidence="5" type="ORF">I8E28_14200</name>
</gene>
<accession>A0A934USD2</accession>
<dbReference type="InterPro" id="IPR044148">
    <property type="entry name" value="ALDH_GabD1-like"/>
</dbReference>
<dbReference type="InterPro" id="IPR047110">
    <property type="entry name" value="GABD/Sad-like"/>
</dbReference>
<name>A0A934USD2_9BURK</name>
<dbReference type="PROSITE" id="PS00070">
    <property type="entry name" value="ALDEHYDE_DEHYDR_CYS"/>
    <property type="match status" value="1"/>
</dbReference>
<dbReference type="Gene3D" id="3.40.605.10">
    <property type="entry name" value="Aldehyde Dehydrogenase, Chain A, domain 1"/>
    <property type="match status" value="1"/>
</dbReference>
<evidence type="ECO:0000259" key="4">
    <source>
        <dbReference type="Pfam" id="PF00171"/>
    </source>
</evidence>
<dbReference type="AlphaFoldDB" id="A0A934USD2"/>
<evidence type="ECO:0000313" key="5">
    <source>
        <dbReference type="EMBL" id="MBK0393746.1"/>
    </source>
</evidence>
<dbReference type="PANTHER" id="PTHR43217:SF1">
    <property type="entry name" value="SUCCINATE SEMIALDEHYDE DEHYDROGENASE [NAD(P)+] SAD"/>
    <property type="match status" value="1"/>
</dbReference>
<evidence type="ECO:0000256" key="1">
    <source>
        <dbReference type="ARBA" id="ARBA00009986"/>
    </source>
</evidence>
<protein>
    <submittedName>
        <fullName evidence="5">NAD-dependent succinate-semialdehyde dehydrogenase</fullName>
    </submittedName>
</protein>
<dbReference type="Pfam" id="PF00171">
    <property type="entry name" value="Aldedh"/>
    <property type="match status" value="1"/>
</dbReference>
<proteinExistence type="inferred from homology"/>
<dbReference type="InterPro" id="IPR016162">
    <property type="entry name" value="Ald_DH_N"/>
</dbReference>
<evidence type="ECO:0000256" key="2">
    <source>
        <dbReference type="ARBA" id="ARBA00022857"/>
    </source>
</evidence>
<dbReference type="GO" id="GO:0004777">
    <property type="term" value="F:succinate-semialdehyde dehydrogenase (NAD+) activity"/>
    <property type="evidence" value="ECO:0007669"/>
    <property type="project" value="TreeGrafter"/>
</dbReference>
<dbReference type="InterPro" id="IPR015590">
    <property type="entry name" value="Aldehyde_DH_dom"/>
</dbReference>
<comment type="caution">
    <text evidence="5">The sequence shown here is derived from an EMBL/GenBank/DDBJ whole genome shotgun (WGS) entry which is preliminary data.</text>
</comment>
<dbReference type="InterPro" id="IPR016160">
    <property type="entry name" value="Ald_DH_CS_CYS"/>
</dbReference>
<keyword evidence="6" id="KW-1185">Reference proteome</keyword>
<evidence type="ECO:0000256" key="3">
    <source>
        <dbReference type="ARBA" id="ARBA00023002"/>
    </source>
</evidence>
<dbReference type="PANTHER" id="PTHR43217">
    <property type="entry name" value="SUCCINATE SEMIALDEHYDE DEHYDROGENASE [NAD(P)+] SAD"/>
    <property type="match status" value="1"/>
</dbReference>
<reference evidence="5" key="1">
    <citation type="submission" date="2020-12" db="EMBL/GenBank/DDBJ databases">
        <title>Ramlibacter sp. nov., isolated from a freshwater alga, Cryptomonas.</title>
        <authorList>
            <person name="Kim H.M."/>
            <person name="Jeon C.O."/>
        </authorList>
    </citation>
    <scope>NUCLEOTIDE SEQUENCE</scope>
    <source>
        <strain evidence="5">CrO1</strain>
    </source>
</reference>
<dbReference type="RefSeq" id="WP_200788695.1">
    <property type="nucleotide sequence ID" value="NZ_JAEDAO010000001.1"/>
</dbReference>
<feature type="domain" description="Aldehyde dehydrogenase" evidence="4">
    <location>
        <begin position="4"/>
        <end position="452"/>
    </location>
</feature>
<dbReference type="GO" id="GO:0004030">
    <property type="term" value="F:aldehyde dehydrogenase [NAD(P)+] activity"/>
    <property type="evidence" value="ECO:0007669"/>
    <property type="project" value="InterPro"/>
</dbReference>
<keyword evidence="2" id="KW-0521">NADP</keyword>
<dbReference type="Proteomes" id="UP000617041">
    <property type="component" value="Unassembled WGS sequence"/>
</dbReference>
<sequence length="457" mass="49063">MPLQSINPATDAVIATYEEMSAAEVAGIVDATHAAHLQWRTTSFDQRAKVLRAAAHLLRSRADEWARLMAAEMGKPLRDGVAEAQKCADCCDWFAENGAAMLERESVRTDDKHDSFVLFQPLGVVLAVMPWNFPFWQAVRAFAPALMAGNAIVLKHASNVCGCAIALERILREAGAPQHLFRTLLIGSKHVDAVIEHPLVRAVTLTGSSEAGRAVASKAGQVLKKCVLELGGSDAYIVLEDADLDVAVTVCAKARLVNGGQSCIAGKRFLVVEAIRAEFEKRFVAKMQAVRQGDPLDPATEIGPMARRDLREEMHRQVTASIERGARCLLGGSIPPGPGAFYPPTVLADVRKGMPAYDEEVFGPVAAVIAVRDEAHAIEVANDSMFGLGGGVITRDLARGERVAAALECGCAFVNEPVRSDSRLPFGGVKQSGYGRELSAFGIREFVNVKSVVVNRA</sequence>
<keyword evidence="3" id="KW-0560">Oxidoreductase</keyword>
<dbReference type="FunFam" id="3.40.309.10:FF:000010">
    <property type="entry name" value="Gamma-aminobutyraldehyde dehydrogenase"/>
    <property type="match status" value="1"/>
</dbReference>
<dbReference type="CDD" id="cd07100">
    <property type="entry name" value="ALDH_SSADH1_GabD1"/>
    <property type="match status" value="1"/>
</dbReference>
<evidence type="ECO:0000313" key="6">
    <source>
        <dbReference type="Proteomes" id="UP000617041"/>
    </source>
</evidence>
<dbReference type="InterPro" id="IPR016163">
    <property type="entry name" value="Ald_DH_C"/>
</dbReference>
<dbReference type="EMBL" id="JAEDAO010000001">
    <property type="protein sequence ID" value="MBK0393746.1"/>
    <property type="molecule type" value="Genomic_DNA"/>
</dbReference>
<dbReference type="SUPFAM" id="SSF53720">
    <property type="entry name" value="ALDH-like"/>
    <property type="match status" value="1"/>
</dbReference>
<comment type="similarity">
    <text evidence="1">Belongs to the aldehyde dehydrogenase family.</text>
</comment>
<dbReference type="FunFam" id="3.40.605.10:FF:000012">
    <property type="entry name" value="NAD-dependent succinate-semialdehyde dehydrogenase"/>
    <property type="match status" value="1"/>
</dbReference>
<dbReference type="InterPro" id="IPR016161">
    <property type="entry name" value="Ald_DH/histidinol_DH"/>
</dbReference>
<dbReference type="Gene3D" id="3.40.309.10">
    <property type="entry name" value="Aldehyde Dehydrogenase, Chain A, domain 2"/>
    <property type="match status" value="1"/>
</dbReference>